<sequence>MANREELAVIRGARAGDAACQLKLGKLYLAGGAGLPCSPPTALHWLARAAAAGIDEAWLLIGRHIAWQYASHHRASLLDWYARASDAGIVQATLTLAQLLLQEPVITQPGLCQRARRALEAAARAGSGEAGVLLARLRLAAPEPAQAAVAQPGRGSVEPTLHEAAVPLAEALPLARALLARAPADCAAWAGSAADAALLARCAEALAGTPGADGDEVQRMRELAATAGDRRAQLALGLSLARIDAEGVRLPHGCPASFKRAVRWLTLAGEQGLADAWFALSRIYVKPEFSQRCVGEAQACLERAAALGHGGAQLECGLQAWRMRRSCDSNDVKAAYWLQKAAAQHCDQAAEVLARIAPAPDGTGWAVSLLPLLTRELASNQPLLAARIELAALFGLTRAEALLLDVKAADEGHCLVVDIRASYGRGRRRLVLVENARQRQALDRIARQFEHVDGHLEGNYRQRLYRFKTWLQSVEAGVAGGRARLAA</sequence>
<dbReference type="KEGG" id="plue:EWM63_11425"/>
<dbReference type="Pfam" id="PF08238">
    <property type="entry name" value="Sel1"/>
    <property type="match status" value="4"/>
</dbReference>
<evidence type="ECO:0000313" key="1">
    <source>
        <dbReference type="EMBL" id="QBE63503.1"/>
    </source>
</evidence>
<dbReference type="EMBL" id="CP035913">
    <property type="protein sequence ID" value="QBE63503.1"/>
    <property type="molecule type" value="Genomic_DNA"/>
</dbReference>
<dbReference type="InterPro" id="IPR006597">
    <property type="entry name" value="Sel1-like"/>
</dbReference>
<dbReference type="Gene3D" id="1.25.40.10">
    <property type="entry name" value="Tetratricopeptide repeat domain"/>
    <property type="match status" value="2"/>
</dbReference>
<dbReference type="InterPro" id="IPR050767">
    <property type="entry name" value="Sel1_AlgK"/>
</dbReference>
<dbReference type="SMART" id="SM00671">
    <property type="entry name" value="SEL1"/>
    <property type="match status" value="4"/>
</dbReference>
<dbReference type="PANTHER" id="PTHR11102">
    <property type="entry name" value="SEL-1-LIKE PROTEIN"/>
    <property type="match status" value="1"/>
</dbReference>
<name>A0A4V0Z3H9_9BURK</name>
<dbReference type="Proteomes" id="UP000290637">
    <property type="component" value="Chromosome"/>
</dbReference>
<accession>A0A4V0Z3H9</accession>
<dbReference type="AlphaFoldDB" id="A0A4V0Z3H9"/>
<evidence type="ECO:0000313" key="2">
    <source>
        <dbReference type="Proteomes" id="UP000290637"/>
    </source>
</evidence>
<dbReference type="RefSeq" id="WP_130186625.1">
    <property type="nucleotide sequence ID" value="NZ_CP035913.1"/>
</dbReference>
<organism evidence="1 2">
    <name type="scientific">Pseudoduganella lutea</name>
    <dbReference type="NCBI Taxonomy" id="321985"/>
    <lineage>
        <taxon>Bacteria</taxon>
        <taxon>Pseudomonadati</taxon>
        <taxon>Pseudomonadota</taxon>
        <taxon>Betaproteobacteria</taxon>
        <taxon>Burkholderiales</taxon>
        <taxon>Oxalobacteraceae</taxon>
        <taxon>Telluria group</taxon>
        <taxon>Pseudoduganella</taxon>
    </lineage>
</organism>
<reference evidence="1 2" key="1">
    <citation type="submission" date="2019-02" db="EMBL/GenBank/DDBJ databases">
        <title>Draft Genome Sequences of Six Type Strains of the Genus Massilia.</title>
        <authorList>
            <person name="Miess H."/>
            <person name="Frediansyhah A."/>
            <person name="Gross H."/>
        </authorList>
    </citation>
    <scope>NUCLEOTIDE SEQUENCE [LARGE SCALE GENOMIC DNA]</scope>
    <source>
        <strain evidence="1 2">DSM 17473</strain>
    </source>
</reference>
<dbReference type="OrthoDB" id="9122776at2"/>
<gene>
    <name evidence="1" type="ORF">EWM63_11425</name>
</gene>
<protein>
    <submittedName>
        <fullName evidence="1">Sel1 repeat family protein</fullName>
    </submittedName>
</protein>
<dbReference type="InterPro" id="IPR011990">
    <property type="entry name" value="TPR-like_helical_dom_sf"/>
</dbReference>
<dbReference type="SUPFAM" id="SSF81901">
    <property type="entry name" value="HCP-like"/>
    <property type="match status" value="2"/>
</dbReference>
<keyword evidence="2" id="KW-1185">Reference proteome</keyword>
<proteinExistence type="predicted"/>
<dbReference type="PANTHER" id="PTHR11102:SF160">
    <property type="entry name" value="ERAD-ASSOCIATED E3 UBIQUITIN-PROTEIN LIGASE COMPONENT HRD3"/>
    <property type="match status" value="1"/>
</dbReference>